<dbReference type="AlphaFoldDB" id="A0A9Q1RB59"/>
<keyword evidence="1" id="KW-0812">Transmembrane</keyword>
<proteinExistence type="predicted"/>
<comment type="caution">
    <text evidence="2">The sequence shown here is derived from an EMBL/GenBank/DDBJ whole genome shotgun (WGS) entry which is preliminary data.</text>
</comment>
<evidence type="ECO:0000313" key="2">
    <source>
        <dbReference type="EMBL" id="KAJ8547040.1"/>
    </source>
</evidence>
<keyword evidence="1" id="KW-0472">Membrane</keyword>
<feature type="transmembrane region" description="Helical" evidence="1">
    <location>
        <begin position="205"/>
        <end position="224"/>
    </location>
</feature>
<evidence type="ECO:0000313" key="3">
    <source>
        <dbReference type="Proteomes" id="UP001152561"/>
    </source>
</evidence>
<feature type="transmembrane region" description="Helical" evidence="1">
    <location>
        <begin position="155"/>
        <end position="173"/>
    </location>
</feature>
<dbReference type="OrthoDB" id="1285728at2759"/>
<reference evidence="3" key="1">
    <citation type="journal article" date="2023" name="Proc. Natl. Acad. Sci. U.S.A.">
        <title>Genomic and structural basis for evolution of tropane alkaloid biosynthesis.</title>
        <authorList>
            <person name="Wanga Y.-J."/>
            <person name="Taina T."/>
            <person name="Yua J.-Y."/>
            <person name="Lia J."/>
            <person name="Xua B."/>
            <person name="Chenc J."/>
            <person name="D'Auriad J.C."/>
            <person name="Huanga J.-P."/>
            <person name="Huanga S.-X."/>
        </authorList>
    </citation>
    <scope>NUCLEOTIDE SEQUENCE [LARGE SCALE GENOMIC DNA]</scope>
    <source>
        <strain evidence="3">cv. KIB-2019</strain>
    </source>
</reference>
<organism evidence="2 3">
    <name type="scientific">Anisodus acutangulus</name>
    <dbReference type="NCBI Taxonomy" id="402998"/>
    <lineage>
        <taxon>Eukaryota</taxon>
        <taxon>Viridiplantae</taxon>
        <taxon>Streptophyta</taxon>
        <taxon>Embryophyta</taxon>
        <taxon>Tracheophyta</taxon>
        <taxon>Spermatophyta</taxon>
        <taxon>Magnoliopsida</taxon>
        <taxon>eudicotyledons</taxon>
        <taxon>Gunneridae</taxon>
        <taxon>Pentapetalae</taxon>
        <taxon>asterids</taxon>
        <taxon>lamiids</taxon>
        <taxon>Solanales</taxon>
        <taxon>Solanaceae</taxon>
        <taxon>Solanoideae</taxon>
        <taxon>Hyoscyameae</taxon>
        <taxon>Anisodus</taxon>
    </lineage>
</organism>
<protein>
    <submittedName>
        <fullName evidence="2">Uncharacterized protein</fullName>
    </submittedName>
</protein>
<gene>
    <name evidence="2" type="ORF">K7X08_010626</name>
</gene>
<dbReference type="Proteomes" id="UP001152561">
    <property type="component" value="Unassembled WGS sequence"/>
</dbReference>
<feature type="transmembrane region" description="Helical" evidence="1">
    <location>
        <begin position="132"/>
        <end position="148"/>
    </location>
</feature>
<keyword evidence="1" id="KW-1133">Transmembrane helix</keyword>
<name>A0A9Q1RB59_9SOLA</name>
<dbReference type="EMBL" id="JAJAGQ010000012">
    <property type="protein sequence ID" value="KAJ8547040.1"/>
    <property type="molecule type" value="Genomic_DNA"/>
</dbReference>
<accession>A0A9Q1RB59</accession>
<feature type="transmembrane region" description="Helical" evidence="1">
    <location>
        <begin position="62"/>
        <end position="84"/>
    </location>
</feature>
<feature type="transmembrane region" description="Helical" evidence="1">
    <location>
        <begin position="96"/>
        <end position="120"/>
    </location>
</feature>
<keyword evidence="3" id="KW-1185">Reference proteome</keyword>
<evidence type="ECO:0000256" key="1">
    <source>
        <dbReference type="SAM" id="Phobius"/>
    </source>
</evidence>
<sequence>MGDSSQVLPLYDHPRGLATVTYQKGEQSLQAVVSLFNKIKRALLNKDHAPPPPGPRFLTMSYNAWLVVFGMVPFFCMVFAFRKLLGDPKGFTICRVLYVIVMLGGSIIHVVVLHCVTYWYRDMPFQLIGAKAKFMIEVIPMITVAILHHLLEFNYAYIAVLISIGCTGYFYIYAHFMHVAYDIGGIDALLGLVMQVLGYMLNLKLLVGSFILSFCLCFSFYRYVTYCAPEVPAHHKKELEQLPC</sequence>